<proteinExistence type="predicted"/>
<evidence type="ECO:0000313" key="2">
    <source>
        <dbReference type="EMBL" id="KAG6375375.1"/>
    </source>
</evidence>
<protein>
    <submittedName>
        <fullName evidence="2">Uncharacterized protein</fullName>
    </submittedName>
</protein>
<gene>
    <name evidence="2" type="ORF">JVT61DRAFT_2930</name>
</gene>
<accession>A0A8I2YP07</accession>
<keyword evidence="3" id="KW-1185">Reference proteome</keyword>
<dbReference type="Proteomes" id="UP000683000">
    <property type="component" value="Unassembled WGS sequence"/>
</dbReference>
<dbReference type="AlphaFoldDB" id="A0A8I2YP07"/>
<dbReference type="OrthoDB" id="10373557at2759"/>
<evidence type="ECO:0000313" key="3">
    <source>
        <dbReference type="Proteomes" id="UP000683000"/>
    </source>
</evidence>
<name>A0A8I2YP07_9AGAM</name>
<organism evidence="2 3">
    <name type="scientific">Boletus reticuloceps</name>
    <dbReference type="NCBI Taxonomy" id="495285"/>
    <lineage>
        <taxon>Eukaryota</taxon>
        <taxon>Fungi</taxon>
        <taxon>Dikarya</taxon>
        <taxon>Basidiomycota</taxon>
        <taxon>Agaricomycotina</taxon>
        <taxon>Agaricomycetes</taxon>
        <taxon>Agaricomycetidae</taxon>
        <taxon>Boletales</taxon>
        <taxon>Boletineae</taxon>
        <taxon>Boletaceae</taxon>
        <taxon>Boletoideae</taxon>
        <taxon>Boletus</taxon>
    </lineage>
</organism>
<dbReference type="EMBL" id="JAGFBS010000014">
    <property type="protein sequence ID" value="KAG6375375.1"/>
    <property type="molecule type" value="Genomic_DNA"/>
</dbReference>
<reference evidence="2" key="1">
    <citation type="submission" date="2021-03" db="EMBL/GenBank/DDBJ databases">
        <title>Evolutionary innovations through gain and loss of genes in the ectomycorrhizal Boletales.</title>
        <authorList>
            <person name="Wu G."/>
            <person name="Miyauchi S."/>
            <person name="Morin E."/>
            <person name="Yang Z.-L."/>
            <person name="Xu J."/>
            <person name="Martin F.M."/>
        </authorList>
    </citation>
    <scope>NUCLEOTIDE SEQUENCE</scope>
    <source>
        <strain evidence="2">BR01</strain>
    </source>
</reference>
<feature type="compositionally biased region" description="Polar residues" evidence="1">
    <location>
        <begin position="11"/>
        <end position="30"/>
    </location>
</feature>
<sequence>MKAIFRWVPVASSSTSHEQQPSVNQPSTPVEPQPADSEPQSVAPRRAVPPREPTPRHPYRVYGYKLNNEWFAKFAKDHNIGKPHWGAGGIESGVLGYLTLRLPGFQIHFVDDHASDADFGYSICICLATNWNRKKLERAASRVSIWMEILGTEEKPRWYKPTVETIPPIPR</sequence>
<evidence type="ECO:0000256" key="1">
    <source>
        <dbReference type="SAM" id="MobiDB-lite"/>
    </source>
</evidence>
<feature type="region of interest" description="Disordered" evidence="1">
    <location>
        <begin position="1"/>
        <end position="58"/>
    </location>
</feature>
<comment type="caution">
    <text evidence="2">The sequence shown here is derived from an EMBL/GenBank/DDBJ whole genome shotgun (WGS) entry which is preliminary data.</text>
</comment>